<dbReference type="InterPro" id="IPR017853">
    <property type="entry name" value="GH"/>
</dbReference>
<dbReference type="InterPro" id="IPR008979">
    <property type="entry name" value="Galactose-bd-like_sf"/>
</dbReference>
<keyword evidence="4" id="KW-0472">Membrane</keyword>
<evidence type="ECO:0000256" key="3">
    <source>
        <dbReference type="PROSITE-ProRule" id="PRU01353"/>
    </source>
</evidence>
<feature type="domain" description="F5/8 type C" evidence="5">
    <location>
        <begin position="2007"/>
        <end position="2162"/>
    </location>
</feature>
<dbReference type="PROSITE" id="PS50022">
    <property type="entry name" value="FA58C_3"/>
    <property type="match status" value="5"/>
</dbReference>
<dbReference type="InterPro" id="IPR011496">
    <property type="entry name" value="O-GlcNAcase_cat"/>
</dbReference>
<dbReference type="Pfam" id="PF02838">
    <property type="entry name" value="Glyco_hydro_20b"/>
    <property type="match status" value="1"/>
</dbReference>
<dbReference type="GO" id="GO:0005975">
    <property type="term" value="P:carbohydrate metabolic process"/>
    <property type="evidence" value="ECO:0007669"/>
    <property type="project" value="UniProtKB-ARBA"/>
</dbReference>
<dbReference type="Gene3D" id="2.60.120.260">
    <property type="entry name" value="Galactose-binding domain-like"/>
    <property type="match status" value="7"/>
</dbReference>
<dbReference type="EMBL" id="NFLB01000006">
    <property type="protein sequence ID" value="OUQ05227.1"/>
    <property type="molecule type" value="Genomic_DNA"/>
</dbReference>
<dbReference type="SUPFAM" id="SSF55545">
    <property type="entry name" value="beta-N-acetylhexosaminidase-like domain"/>
    <property type="match status" value="1"/>
</dbReference>
<gene>
    <name evidence="7" type="ORF">B5E91_06130</name>
</gene>
<feature type="domain" description="F5/8 type C" evidence="5">
    <location>
        <begin position="630"/>
        <end position="766"/>
    </location>
</feature>
<evidence type="ECO:0000256" key="4">
    <source>
        <dbReference type="SAM" id="Phobius"/>
    </source>
</evidence>
<keyword evidence="4" id="KW-1133">Transmembrane helix</keyword>
<dbReference type="InterPro" id="IPR029018">
    <property type="entry name" value="Hex-like_dom2"/>
</dbReference>
<feature type="domain" description="F5/8 type C" evidence="5">
    <location>
        <begin position="426"/>
        <end position="575"/>
    </location>
</feature>
<evidence type="ECO:0000313" key="7">
    <source>
        <dbReference type="EMBL" id="OUQ05227.1"/>
    </source>
</evidence>
<accession>A0A1Y4QJ15</accession>
<comment type="similarity">
    <text evidence="3">Belongs to the glycosyl hydrolase 84 family.</text>
</comment>
<dbReference type="InterPro" id="IPR032616">
    <property type="entry name" value="DUF4886"/>
</dbReference>
<keyword evidence="1 3" id="KW-0378">Hydrolase</keyword>
<feature type="transmembrane region" description="Helical" evidence="4">
    <location>
        <begin position="7"/>
        <end position="25"/>
    </location>
</feature>
<feature type="domain" description="F5/8 type C" evidence="5">
    <location>
        <begin position="1730"/>
        <end position="1881"/>
    </location>
</feature>
<feature type="domain" description="F5/8 type C" evidence="5">
    <location>
        <begin position="789"/>
        <end position="935"/>
    </location>
</feature>
<dbReference type="InterPro" id="IPR000421">
    <property type="entry name" value="FA58C"/>
</dbReference>
<dbReference type="GO" id="GO:0015929">
    <property type="term" value="F:hexosaminidase activity"/>
    <property type="evidence" value="ECO:0007669"/>
    <property type="project" value="UniProtKB-ARBA"/>
</dbReference>
<dbReference type="PANTHER" id="PTHR13170">
    <property type="entry name" value="O-GLCNACASE"/>
    <property type="match status" value="1"/>
</dbReference>
<dbReference type="SUPFAM" id="SSF51445">
    <property type="entry name" value="(Trans)glycosidases"/>
    <property type="match status" value="1"/>
</dbReference>
<feature type="transmembrane region" description="Helical" evidence="4">
    <location>
        <begin position="2439"/>
        <end position="2457"/>
    </location>
</feature>
<evidence type="ECO:0000313" key="8">
    <source>
        <dbReference type="Proteomes" id="UP000196258"/>
    </source>
</evidence>
<dbReference type="Pfam" id="PF16227">
    <property type="entry name" value="DUF4886"/>
    <property type="match status" value="1"/>
</dbReference>
<dbReference type="Gene3D" id="3.30.379.10">
    <property type="entry name" value="Chitobiase/beta-hexosaminidase domain 2-like"/>
    <property type="match status" value="1"/>
</dbReference>
<feature type="active site" description="Proton donor" evidence="3">
    <location>
        <position position="1281"/>
    </location>
</feature>
<dbReference type="Gene3D" id="1.20.1270.90">
    <property type="entry name" value="AF1782-like"/>
    <property type="match status" value="3"/>
</dbReference>
<dbReference type="Gene3D" id="3.40.50.1110">
    <property type="entry name" value="SGNH hydrolase"/>
    <property type="match status" value="1"/>
</dbReference>
<evidence type="ECO:0000256" key="2">
    <source>
        <dbReference type="ARBA" id="ARBA00023295"/>
    </source>
</evidence>
<keyword evidence="4" id="KW-0812">Transmembrane</keyword>
<proteinExistence type="inferred from homology"/>
<dbReference type="RefSeq" id="WP_087256087.1">
    <property type="nucleotide sequence ID" value="NZ_NFKY01000011.1"/>
</dbReference>
<evidence type="ECO:0000256" key="1">
    <source>
        <dbReference type="ARBA" id="ARBA00022801"/>
    </source>
</evidence>
<dbReference type="InterPro" id="IPR015882">
    <property type="entry name" value="HEX_bac_N"/>
</dbReference>
<protein>
    <recommendedName>
        <fullName evidence="9">Hyaluronoglucosaminidase</fullName>
    </recommendedName>
</protein>
<name>A0A1Y4QJ15_9FIRM</name>
<comment type="caution">
    <text evidence="7">The sequence shown here is derived from an EMBL/GenBank/DDBJ whole genome shotgun (WGS) entry which is preliminary data.</text>
</comment>
<dbReference type="GO" id="GO:1901135">
    <property type="term" value="P:carbohydrate derivative metabolic process"/>
    <property type="evidence" value="ECO:0007669"/>
    <property type="project" value="UniProtKB-ARBA"/>
</dbReference>
<dbReference type="PROSITE" id="PS52009">
    <property type="entry name" value="GH84"/>
    <property type="match status" value="1"/>
</dbReference>
<dbReference type="Gene3D" id="3.20.20.80">
    <property type="entry name" value="Glycosidases"/>
    <property type="match status" value="1"/>
</dbReference>
<dbReference type="Pfam" id="PF00754">
    <property type="entry name" value="F5_F8_type_C"/>
    <property type="match status" value="6"/>
</dbReference>
<evidence type="ECO:0000259" key="6">
    <source>
        <dbReference type="PROSITE" id="PS52009"/>
    </source>
</evidence>
<evidence type="ECO:0008006" key="9">
    <source>
        <dbReference type="Google" id="ProtNLM"/>
    </source>
</evidence>
<dbReference type="SUPFAM" id="SSF140657">
    <property type="entry name" value="Hyaluronidase post-catalytic domain-like"/>
    <property type="match status" value="1"/>
</dbReference>
<evidence type="ECO:0000259" key="5">
    <source>
        <dbReference type="PROSITE" id="PS50022"/>
    </source>
</evidence>
<dbReference type="Pfam" id="PF07555">
    <property type="entry name" value="NAGidase"/>
    <property type="match status" value="1"/>
</dbReference>
<dbReference type="PANTHER" id="PTHR13170:SF16">
    <property type="entry name" value="PROTEIN O-GLCNACASE"/>
    <property type="match status" value="1"/>
</dbReference>
<feature type="domain" description="GH84" evidence="6">
    <location>
        <begin position="1165"/>
        <end position="1434"/>
    </location>
</feature>
<keyword evidence="2 3" id="KW-0326">Glycosidase</keyword>
<organism evidence="7 8">
    <name type="scientific">Thomasclavelia spiroformis</name>
    <dbReference type="NCBI Taxonomy" id="29348"/>
    <lineage>
        <taxon>Bacteria</taxon>
        <taxon>Bacillati</taxon>
        <taxon>Bacillota</taxon>
        <taxon>Erysipelotrichia</taxon>
        <taxon>Erysipelotrichales</taxon>
        <taxon>Coprobacillaceae</taxon>
        <taxon>Thomasclavelia</taxon>
    </lineage>
</organism>
<reference evidence="8" key="1">
    <citation type="submission" date="2017-04" db="EMBL/GenBank/DDBJ databases">
        <title>Function of individual gut microbiota members based on whole genome sequencing of pure cultures obtained from chicken caecum.</title>
        <authorList>
            <person name="Medvecky M."/>
            <person name="Cejkova D."/>
            <person name="Polansky O."/>
            <person name="Karasova D."/>
            <person name="Kubasova T."/>
            <person name="Cizek A."/>
            <person name="Rychlik I."/>
        </authorList>
    </citation>
    <scope>NUCLEOTIDE SEQUENCE [LARGE SCALE GENOMIC DNA]</scope>
    <source>
        <strain evidence="8">An149</strain>
    </source>
</reference>
<dbReference type="InterPro" id="IPR051822">
    <property type="entry name" value="Glycosyl_Hydrolase_84"/>
</dbReference>
<dbReference type="Gene3D" id="1.20.58.460">
    <property type="entry name" value="Hyaluronidase post-catalytic domain-like"/>
    <property type="match status" value="1"/>
</dbReference>
<dbReference type="SUPFAM" id="SSF49785">
    <property type="entry name" value="Galactose-binding domain-like"/>
    <property type="match status" value="7"/>
</dbReference>
<sequence length="2465" mass="278089">MRKYNKFLKVIMVLVLCIGIFPLHIQDTYGYEIDSQWNDDETLKVLSIGNSFSVDSQQYLYQIAQDLGVKNIKLGNLYIGGCTLATHLENAKNESNAYTYYTNDSGSWGTTKNISIKAAVLNEDWDYITFQQASGSSGLADTYDDLQELMDIVRELQPDAKFGWNMTWAYQGNSNHADFKNYNKNQKTMYNSIVSAVQNKVDTNKDIDFVIPTGTSVQNARTSFLGDTLTRDGYHLSYDVGRYIAGITFAHAFTGLDIDKLSYKPSGVSDKEKAMAIESVKNAFSKPYEVTKSQYQIDFSELEKASLTLTNGGFYNSSAKNGKHYTLDTTSAISPNFVVTQKFTKATLPVGSVIVIADGWQYRPEGWINGAVNTAAVRPGNVSSNQVVVDATWWGNFTERAFNISKNPTSSLANVSDDEINEIFQIYIPKNLEYNTSNLAYMKNVYASSTYAKSSFAAAHAVDGDMGTRWGNAYNVPPFDRGQGDTEETITVDLGDTYNIGTVSISWEAAHATNYTIQGSLDGETFFDIKDITKGNGETEVHELDAVETRYVRLAMHTPANQYGYSIYELEVYEAKDTVALDEIYKKIDEINEEKYSDATLNIVKEKVEKAKSLAPTATQDDINQAVTDIQKAIDGLEARYPNLALDKETSASSTYAKTGYGTSYAVDGKVDANKWQVKYNDINGYNNGNGNLEENLTVNLGAVYPIDMIAISWEKSYAKNFTIQGSLDGKKFFDIKDIKDNTPYEDKQRIEYDGLGNIKTQYVRLAFHAPKSEKYKYGYALYELEVYEKNPDSRVYTNLAFGKKVTTTSTYKNANNKFDHSHITDGDLDSRWGNAYNGDAYKENPFESVVVDLEKEYPIDRIIVTFESSHAKKYNVLGSKDGQNYSLIQEVTDGTKDERIFTNVNTSVRYIKLELLEPSGNYGYSIYEIEAYEKRSSELDNILNQVKDKLSKIEIGTVEGTMLKQVYQKYVKMISNAEKLIANKESFNNDIRLSIIELRNALLTIDNDIITAKTTVSIYPTAQDITYDSDNGMVLNGSTVDILVHGKQDQATLPKVQQLLKKNGYTYQFVEKIGTNPVVVLANDCDNECVICDSVKDNQKALEKKQGYVMNISNDEHKSGQITIIGSDEDGVYYGVMSLLQVFEQKTEDNHLAEITVSDYPDVEFRGYVEGFYGFPWTFEERASLFEDTSKYKMTTYIYAPKDDIYHRDEWRKLYPAEKAKHISDLVNVAKENNMDFCWTIHPAADYNFNADSGDYETLIKKFEQVYDLGVRQFGIFYDDLDLSIADGKKHAKLINDVYQYLDEKYGDVKPFITVTSRYNNSWGGDWVKYFTPFMKTVHPDTIVLWTGQHTMSAITKDYFETPKKKTGVDRDLGVWWNYPVTDYCYGKLLMGSLDILDTDVDNINSFFLNPMSEADASKVTIFSGADYAWNTGTFDSISSWKRSIKELVPEAHEEFERFADNISYIDLPERKSGFKFEESQYLKEDLDKFENALKYGDNFKTEIANMKAKFKQMLDDVQALRKIKNKNLLSEVEKHIDAYEDMAKAGIAAMEGYEYALQGDIGKTIDKISELENALSKSGSHIIDTIKGQSYVVVGSYRITPLLEKSINNIREILNLNIDYPIVKERMITSIDNLDIQNVKKDGSTYSISNIKTTMNKDDYITITLPKAMNFYKIDANISQNDAFKLQYSLDGLSWNDVGSVVDNHITSQEVVTGAYVRIVSTKDNAQLDMKQLSVTEGYQPLFVNVVSDLSTYKTNVLNNAVDGDLTTCFWSNSYAKDNNYISVDLGNLATLNKVELYNGISKGKVDGFVSTELEISKDGVIWTKVGKAQSINDYIDVDDTMKKIVFDAKGATARYFRFVASGTTDTWTKIYEIVYDATYLDYDNHLKVDTNIPVDTETDKIMDNDMNTSLTTNRVSQNGDYISVDFGTLVPLYDASIYLDKNETFKNLKLQTSLDGKTWIDAGDYLSNDKYTISGNHSIATFGTDGSLVRYIRFVTNESSESSVRIYEIKYNQTLDAAANTSLNTDMKEYKSEFTIDKAMDGNVNTKFYSGSGTKVGNYIQVDLGSSISIHDYSIWFAVNPKKVGEVDGFKEMKVQISQDGKTWSDVGEKMAVSDYIVKGDKYLATSNLNGVVARYVRFVATERNSNWLQVYEIEFNKTVDASDLKYIDNNSTININNSHYIDDQDITTHSNILQVKNGQELIYPMTTCKDVLKIGILQDHKVLSNAKVSVQDLNGKWKEIGSLDKAWKLFDIHSSILAVKVTFNDSVDPVIYEIIVYGGADYTKVREVLERVPNDLSIYDKKTVQALNNAIKAVVYNKEASEQEIVDKYVKDISNAIKNLKYKLADYTKVNELLKKIPSDLSIYDANKVKNLKDVINSIDFNKDFTKQSEVDQYAKDLQKAIDELLKSAVKVPTKPNDTDDSNAPESGDHTNTTLWISLLLASGIGVLAAIVYSKNRNNNK</sequence>
<dbReference type="SMART" id="SM00231">
    <property type="entry name" value="FA58C"/>
    <property type="match status" value="1"/>
</dbReference>
<dbReference type="InterPro" id="IPR036514">
    <property type="entry name" value="SGNH_hydro_sf"/>
</dbReference>
<dbReference type="Proteomes" id="UP000196258">
    <property type="component" value="Unassembled WGS sequence"/>
</dbReference>